<dbReference type="Pfam" id="PF01612">
    <property type="entry name" value="DNA_pol_A_exo1"/>
    <property type="match status" value="1"/>
</dbReference>
<evidence type="ECO:0000313" key="3">
    <source>
        <dbReference type="Proteomes" id="UP000481153"/>
    </source>
</evidence>
<dbReference type="Pfam" id="PF08907">
    <property type="entry name" value="DUF1853"/>
    <property type="match status" value="1"/>
</dbReference>
<organism evidence="2 3">
    <name type="scientific">Aphanomyces euteiches</name>
    <dbReference type="NCBI Taxonomy" id="100861"/>
    <lineage>
        <taxon>Eukaryota</taxon>
        <taxon>Sar</taxon>
        <taxon>Stramenopiles</taxon>
        <taxon>Oomycota</taxon>
        <taxon>Saprolegniomycetes</taxon>
        <taxon>Saprolegniales</taxon>
        <taxon>Verrucalvaceae</taxon>
        <taxon>Aphanomyces</taxon>
    </lineage>
</organism>
<dbReference type="VEuPathDB" id="FungiDB:AeMF1_007880"/>
<dbReference type="GO" id="GO:0008408">
    <property type="term" value="F:3'-5' exonuclease activity"/>
    <property type="evidence" value="ECO:0007669"/>
    <property type="project" value="InterPro"/>
</dbReference>
<name>A0A6G0WE12_9STRA</name>
<dbReference type="EMBL" id="VJMJ01000237">
    <property type="protein sequence ID" value="KAF0725587.1"/>
    <property type="molecule type" value="Genomic_DNA"/>
</dbReference>
<accession>A0A6G0WE12</accession>
<dbReference type="GO" id="GO:0003676">
    <property type="term" value="F:nucleic acid binding"/>
    <property type="evidence" value="ECO:0007669"/>
    <property type="project" value="InterPro"/>
</dbReference>
<keyword evidence="3" id="KW-1185">Reference proteome</keyword>
<dbReference type="Gene3D" id="3.30.420.10">
    <property type="entry name" value="Ribonuclease H-like superfamily/Ribonuclease H"/>
    <property type="match status" value="1"/>
</dbReference>
<dbReference type="PANTHER" id="PTHR47765">
    <property type="entry name" value="3'-5' EXONUCLEASE DOMAIN-CONTAINING PROTEIN"/>
    <property type="match status" value="1"/>
</dbReference>
<dbReference type="Gene3D" id="3.90.960.10">
    <property type="entry name" value="YbaK/aminoacyl-tRNA synthetase-associated domain"/>
    <property type="match status" value="1"/>
</dbReference>
<protein>
    <recommendedName>
        <fullName evidence="1">3'-5' exonuclease domain-containing protein</fullName>
    </recommendedName>
</protein>
<gene>
    <name evidence="2" type="ORF">Ae201684_015920</name>
</gene>
<reference evidence="2 3" key="1">
    <citation type="submission" date="2019-07" db="EMBL/GenBank/DDBJ databases">
        <title>Genomics analysis of Aphanomyces spp. identifies a new class of oomycete effector associated with host adaptation.</title>
        <authorList>
            <person name="Gaulin E."/>
        </authorList>
    </citation>
    <scope>NUCLEOTIDE SEQUENCE [LARGE SCALE GENOMIC DNA]</scope>
    <source>
        <strain evidence="2 3">ATCC 201684</strain>
    </source>
</reference>
<dbReference type="PANTHER" id="PTHR47765:SF2">
    <property type="entry name" value="EXONUCLEASE MUT-7 HOMOLOG"/>
    <property type="match status" value="1"/>
</dbReference>
<dbReference type="AlphaFoldDB" id="A0A6G0WE12"/>
<dbReference type="SUPFAM" id="SSF55826">
    <property type="entry name" value="YbaK/ProRS associated domain"/>
    <property type="match status" value="1"/>
</dbReference>
<dbReference type="InterPro" id="IPR015003">
    <property type="entry name" value="DUF1853"/>
</dbReference>
<sequence length="1021" mass="114023">MRIKVVADLEWVLMSPHLISPEFDVLPMSLSERILADSTTQKWLDELNANPEHLYVFIAERKHKHTPLTLVVNKYFMSLLEFWLRCCPTLGVDKLVAGQQLIAPKSTQTVGQLKFVFSAKFPGHTIPVAMHWEASIKFFLFCGSLDGKDDSAMKLENFVAQSLGENLAWRADEVQRKLEMCRLEGVRSWLASHFGWQDEADQESMLSYMILRGYLFYPLAQSPSTQAKHPTLASQINPNHLQGWWTLDFETDLTRTTPTHALFAILPKVYWLSTVSATRASDGQVWVPGDEGLKEPPIEAMERNRFFALCKEYFSSKDTAMPLFIAELHPVGDGSSYVEVSRGSIMNSKTWNPDPLMQTATRFKRDNLKSDSLDAFHQRKYEQRRPVDLNGVRLFKSEVKSFDDVSLDATWSPIELVEKLRELMKSKHVGYVTLKKAVEQTLKKHGSTDFIVQCLKMVLDDASTEVMDTFRLGHMLLEAYTPKSDGSSLAFDEDVISRMEAGPESWWAIRFQIKALSKLFPNRVVPKWVQTKVEDSMWQMLSSGRRWNATAVDVCVSYDVPRDEEDVQRVLQVLISSQDYVSAEAFVVAQLKLFGKERAFVGHAFIHDPSTPAKASRRIASLVEPFAAAVSLHGDSNALPHPIENVTEQRRRLLDLTCVEMTSVRVVDTEEGAGELLSFVQALSRDGRHVVGMDCEWRPANLSQADSRQVEVLQLAFSGGVVFVLDCAALSDESMERVLHSVMNAKNILLSGFSVAGDVQRLRAAYPSLECLTNCVEVRRAAVARVGNVVQTWGLAALASTYLGIEVAKDQQVSDWAYRPLSSEQVAYAAMDAHCARLLLIYFVLDLVESVEPLVKESQHIWTPWLMRERNLSSYLRESDVAAAVEELGLSGKIHSNVDDGVGGKTVAFVSYDSSTPHYFAVVVALSKTIDMELLSRAVGCTRLALASDADLLHVFGYIRGCIGPIGLRQQSRVTVVLDAGLLDEPAINCGAGGLGRVVSLNPRELLGLSSVLSIRSHVVR</sequence>
<dbReference type="SMART" id="SM00474">
    <property type="entry name" value="35EXOc"/>
    <property type="match status" value="1"/>
</dbReference>
<dbReference type="Pfam" id="PF04073">
    <property type="entry name" value="tRNA_edit"/>
    <property type="match status" value="1"/>
</dbReference>
<dbReference type="InterPro" id="IPR002562">
    <property type="entry name" value="3'-5'_exonuclease_dom"/>
</dbReference>
<dbReference type="InterPro" id="IPR012337">
    <property type="entry name" value="RNaseH-like_sf"/>
</dbReference>
<dbReference type="InterPro" id="IPR036397">
    <property type="entry name" value="RNaseH_sf"/>
</dbReference>
<dbReference type="GO" id="GO:0002161">
    <property type="term" value="F:aminoacyl-tRNA deacylase activity"/>
    <property type="evidence" value="ECO:0007669"/>
    <property type="project" value="InterPro"/>
</dbReference>
<dbReference type="InterPro" id="IPR007214">
    <property type="entry name" value="YbaK/aa-tRNA-synth-assoc-dom"/>
</dbReference>
<evidence type="ECO:0000313" key="2">
    <source>
        <dbReference type="EMBL" id="KAF0725587.1"/>
    </source>
</evidence>
<evidence type="ECO:0000259" key="1">
    <source>
        <dbReference type="SMART" id="SM00474"/>
    </source>
</evidence>
<dbReference type="SUPFAM" id="SSF53098">
    <property type="entry name" value="Ribonuclease H-like"/>
    <property type="match status" value="1"/>
</dbReference>
<dbReference type="InterPro" id="IPR052408">
    <property type="entry name" value="Exonuclease_MUT-7-like"/>
</dbReference>
<comment type="caution">
    <text evidence="2">The sequence shown here is derived from an EMBL/GenBank/DDBJ whole genome shotgun (WGS) entry which is preliminary data.</text>
</comment>
<feature type="domain" description="3'-5' exonuclease" evidence="1">
    <location>
        <begin position="664"/>
        <end position="848"/>
    </location>
</feature>
<dbReference type="CDD" id="cd04332">
    <property type="entry name" value="YbaK_like"/>
    <property type="match status" value="1"/>
</dbReference>
<dbReference type="Proteomes" id="UP000481153">
    <property type="component" value="Unassembled WGS sequence"/>
</dbReference>
<proteinExistence type="predicted"/>
<dbReference type="InterPro" id="IPR036754">
    <property type="entry name" value="YbaK/aa-tRNA-synt-asso_dom_sf"/>
</dbReference>